<protein>
    <submittedName>
        <fullName evidence="1">Uncharacterized protein</fullName>
    </submittedName>
</protein>
<proteinExistence type="predicted"/>
<organism evidence="1 2">
    <name type="scientific">Neisseria sicca ATCC 29256</name>
    <dbReference type="NCBI Taxonomy" id="547045"/>
    <lineage>
        <taxon>Bacteria</taxon>
        <taxon>Pseudomonadati</taxon>
        <taxon>Pseudomonadota</taxon>
        <taxon>Betaproteobacteria</taxon>
        <taxon>Neisseriales</taxon>
        <taxon>Neisseriaceae</taxon>
        <taxon>Neisseria</taxon>
    </lineage>
</organism>
<dbReference type="EMBL" id="ACKO02000025">
    <property type="protein sequence ID" value="EET43197.1"/>
    <property type="molecule type" value="Genomic_DNA"/>
</dbReference>
<keyword evidence="2" id="KW-1185">Reference proteome</keyword>
<dbReference type="AlphaFoldDB" id="C6M956"/>
<name>C6M956_NEISI</name>
<evidence type="ECO:0000313" key="1">
    <source>
        <dbReference type="EMBL" id="EET43197.1"/>
    </source>
</evidence>
<comment type="caution">
    <text evidence="1">The sequence shown here is derived from an EMBL/GenBank/DDBJ whole genome shotgun (WGS) entry which is preliminary data.</text>
</comment>
<reference evidence="1" key="1">
    <citation type="submission" date="2009-07" db="EMBL/GenBank/DDBJ databases">
        <authorList>
            <person name="Weinstock G."/>
            <person name="Sodergren E."/>
            <person name="Clifton S."/>
            <person name="Fulton L."/>
            <person name="Fulton B."/>
            <person name="Courtney L."/>
            <person name="Fronick C."/>
            <person name="Harrison M."/>
            <person name="Strong C."/>
            <person name="Farmer C."/>
            <person name="Delahaunty K."/>
            <person name="Markovic C."/>
            <person name="Hall O."/>
            <person name="Minx P."/>
            <person name="Tomlinson C."/>
            <person name="Mitreva M."/>
            <person name="Nelson J."/>
            <person name="Hou S."/>
            <person name="Wollam A."/>
            <person name="Pepin K.H."/>
            <person name="Johnson M."/>
            <person name="Bhonagiri V."/>
            <person name="Nash W.E."/>
            <person name="Warren W."/>
            <person name="Chinwalla A."/>
            <person name="Mardis E.R."/>
            <person name="Wilson R.K."/>
        </authorList>
    </citation>
    <scope>NUCLEOTIDE SEQUENCE [LARGE SCALE GENOMIC DNA]</scope>
    <source>
        <strain evidence="1">ATCC 29256</strain>
    </source>
</reference>
<dbReference type="Proteomes" id="UP000005365">
    <property type="component" value="Unassembled WGS sequence"/>
</dbReference>
<sequence>MRRYCRAGKPQLEAKPDVFLFIDLRWVIEIRRGRLKMRG</sequence>
<gene>
    <name evidence="1" type="ORF">NEISICOT_03081</name>
</gene>
<evidence type="ECO:0000313" key="2">
    <source>
        <dbReference type="Proteomes" id="UP000005365"/>
    </source>
</evidence>
<accession>C6M956</accession>